<evidence type="ECO:0000313" key="2">
    <source>
        <dbReference type="Proteomes" id="UP000474061"/>
    </source>
</evidence>
<dbReference type="RefSeq" id="WP_181008224.1">
    <property type="nucleotide sequence ID" value="NZ_VDCJ01000051.1"/>
</dbReference>
<comment type="caution">
    <text evidence="1">The sequence shown here is derived from an EMBL/GenBank/DDBJ whole genome shotgun (WGS) entry which is preliminary data.</text>
</comment>
<dbReference type="InterPro" id="IPR007434">
    <property type="entry name" value="FemAB-like"/>
</dbReference>
<protein>
    <submittedName>
        <fullName evidence="1">GNAT family N-acetyltransferase</fullName>
    </submittedName>
</protein>
<reference evidence="1" key="1">
    <citation type="submission" date="2019-05" db="EMBL/GenBank/DDBJ databases">
        <authorList>
            <person name="Castillo A."/>
            <person name="Giampetruzzi A."/>
            <person name="Landa B."/>
            <person name="Saponari M."/>
            <person name="Almeida R.P.P."/>
            <person name="Moralejo E."/>
            <person name="Marco-Noales E."/>
            <person name="Velasco-Amo M.P."/>
            <person name="Roman-Ecija M."/>
            <person name="Navarro I."/>
            <person name="Monterde A."/>
            <person name="Barbe S."/>
        </authorList>
    </citation>
    <scope>NUCLEOTIDE SEQUENCE</scope>
    <source>
        <strain evidence="1">XYL1981</strain>
    </source>
</reference>
<evidence type="ECO:0000313" key="1">
    <source>
        <dbReference type="EMBL" id="MRU22584.1"/>
    </source>
</evidence>
<dbReference type="Proteomes" id="UP000474061">
    <property type="component" value="Unassembled WGS sequence"/>
</dbReference>
<dbReference type="EMBL" id="VDCJ01000051">
    <property type="protein sequence ID" value="MRU22584.1"/>
    <property type="molecule type" value="Genomic_DNA"/>
</dbReference>
<dbReference type="Pfam" id="PF04339">
    <property type="entry name" value="FemAB_like"/>
    <property type="match status" value="1"/>
</dbReference>
<feature type="non-terminal residue" evidence="1">
    <location>
        <position position="1"/>
    </location>
</feature>
<dbReference type="PANTHER" id="PTHR47017:SF1">
    <property type="entry name" value="ACYL-COA"/>
    <property type="match status" value="1"/>
</dbReference>
<sequence>DYCLREGLTRLEPGAQGKDKIARGFLPTEVRSGHWISDPRFRIPLAHWCAAEHIAITAHMHELSARSPFLKDLTEQA</sequence>
<feature type="non-terminal residue" evidence="1">
    <location>
        <position position="77"/>
    </location>
</feature>
<proteinExistence type="predicted"/>
<organism evidence="1 2">
    <name type="scientific">Xylella fastidiosa subsp. multiplex</name>
    <dbReference type="NCBI Taxonomy" id="644357"/>
    <lineage>
        <taxon>Bacteria</taxon>
        <taxon>Pseudomonadati</taxon>
        <taxon>Pseudomonadota</taxon>
        <taxon>Gammaproteobacteria</taxon>
        <taxon>Lysobacterales</taxon>
        <taxon>Lysobacteraceae</taxon>
        <taxon>Xylella</taxon>
    </lineage>
</organism>
<dbReference type="AlphaFoldDB" id="A0A9Q4QQJ6"/>
<dbReference type="PANTHER" id="PTHR47017">
    <property type="entry name" value="ACYL-COA"/>
    <property type="match status" value="1"/>
</dbReference>
<gene>
    <name evidence="1" type="ORF">FG476_00200</name>
</gene>
<name>A0A9Q4QQJ6_XYLFS</name>
<accession>A0A9Q4QQJ6</accession>
<reference evidence="1" key="2">
    <citation type="journal article" date="2020" name="Appl. Environ. Microbiol.">
        <title>Multiple intercontinental introductions associated with the emergence of a plant pathogen in Europe.</title>
        <authorList>
            <person name="Landa B.B."/>
            <person name="Castillo A.I."/>
            <person name="Giampetruzzi A."/>
            <person name="Kahn A."/>
            <person name="Roman-Ecija M."/>
            <person name="Velasco-Amo M.P."/>
            <person name="Navas-Cortes J.A."/>
            <person name="Marco-Noales E."/>
            <person name="Barbe S."/>
            <person name="Moralejo E."/>
            <person name="Coletta-Filho H.D."/>
            <person name="Saldarelli P."/>
            <person name="Saponari M."/>
            <person name="Almeida R.P.P."/>
        </authorList>
    </citation>
    <scope>NUCLEOTIDE SEQUENCE</scope>
    <source>
        <strain evidence="1">XYL1981</strain>
    </source>
</reference>